<dbReference type="Pfam" id="PF18944">
    <property type="entry name" value="DUF5691"/>
    <property type="match status" value="1"/>
</dbReference>
<keyword evidence="1" id="KW-0472">Membrane</keyword>
<protein>
    <submittedName>
        <fullName evidence="2">Uncharacterized protein</fullName>
    </submittedName>
</protein>
<keyword evidence="1" id="KW-1133">Transmembrane helix</keyword>
<dbReference type="Proteomes" id="UP000033200">
    <property type="component" value="Chromosome"/>
</dbReference>
<dbReference type="HOGENOM" id="CLU_569612_0_0_5"/>
<keyword evidence="3" id="KW-1185">Reference proteome</keyword>
<dbReference type="RefSeq" id="WP_038663065.1">
    <property type="nucleotide sequence ID" value="NZ_CP009571.1"/>
</dbReference>
<proteinExistence type="predicted"/>
<dbReference type="KEGG" id="stax:MC45_11140"/>
<accession>A0A097EH02</accession>
<feature type="transmembrane region" description="Helical" evidence="1">
    <location>
        <begin position="331"/>
        <end position="355"/>
    </location>
</feature>
<sequence length="468" mass="49448">MAETLLDALGPVLTRWTIGGSAVPAAPAVWRDALGGEIGEAELRLLALSGQLLGALTVAEPAGEVRPRGDIPSLARPPLPEPLRPRVRRLLQALREPSLRRHLLVFLDGRGWTLHPGDWMPGPGEDVPEVYAPWQDWADASQPRSDRPEVLDAGSWDSFGPAMRHAAFAALRRQDPAWAAGLLAEKIGGEAPGHRLRFVEAMATGLSDADRPLLERLTGDRAPRVKAVAAALLARLGHGDAADADATELAEFFSLQTWGLLRRTRAIVPRALKIAAQRDRRAALFQTVSFDAFARALGLSPTDLAGAWPWGSDVHVDLLCAAMAARSATDAIIAAIMAALTAAAAIDLTILMQLLPRLTAAQCRQIAIYLLRAKGAGFAMALIVAGGAGGIDEAIATPAGEALLAALGSDDAAHADQAIELQALGLLASRAAAAQALERLAATGLIASDPRLDMLRLNAALEDRRRTE</sequence>
<name>A0A097EH02_9SPHN</name>
<dbReference type="AlphaFoldDB" id="A0A097EH02"/>
<dbReference type="EMBL" id="CP009571">
    <property type="protein sequence ID" value="AIT06836.1"/>
    <property type="molecule type" value="Genomic_DNA"/>
</dbReference>
<evidence type="ECO:0000313" key="2">
    <source>
        <dbReference type="EMBL" id="AIT06836.1"/>
    </source>
</evidence>
<evidence type="ECO:0000313" key="3">
    <source>
        <dbReference type="Proteomes" id="UP000033200"/>
    </source>
</evidence>
<evidence type="ECO:0000256" key="1">
    <source>
        <dbReference type="SAM" id="Phobius"/>
    </source>
</evidence>
<reference evidence="2 3" key="1">
    <citation type="submission" date="2014-09" db="EMBL/GenBank/DDBJ databases">
        <title>Using Illumina technology Improving SMRT sequencing Genome Assembly by RASTools.</title>
        <authorList>
            <person name="Zhou Y."/>
            <person name="Ma T."/>
            <person name="Liu T."/>
        </authorList>
    </citation>
    <scope>NUCLEOTIDE SEQUENCE [LARGE SCALE GENOMIC DNA]</scope>
    <source>
        <strain evidence="2 3">ATCC 55669</strain>
    </source>
</reference>
<dbReference type="InterPro" id="IPR043746">
    <property type="entry name" value="DUF5691"/>
</dbReference>
<keyword evidence="1" id="KW-0812">Transmembrane</keyword>
<dbReference type="eggNOG" id="ENOG5032SQJ">
    <property type="taxonomic scope" value="Bacteria"/>
</dbReference>
<gene>
    <name evidence="2" type="ORF">MC45_11140</name>
</gene>
<organism evidence="2 3">
    <name type="scientific">Sphingomonas taxi</name>
    <dbReference type="NCBI Taxonomy" id="1549858"/>
    <lineage>
        <taxon>Bacteria</taxon>
        <taxon>Pseudomonadati</taxon>
        <taxon>Pseudomonadota</taxon>
        <taxon>Alphaproteobacteria</taxon>
        <taxon>Sphingomonadales</taxon>
        <taxon>Sphingomonadaceae</taxon>
        <taxon>Sphingomonas</taxon>
    </lineage>
</organism>
<dbReference type="STRING" id="1549858.MC45_11140"/>